<dbReference type="GO" id="GO:0071111">
    <property type="term" value="F:cyclic-guanylate-specific phosphodiesterase activity"/>
    <property type="evidence" value="ECO:0007669"/>
    <property type="project" value="InterPro"/>
</dbReference>
<accession>A0A1W1XJ23</accession>
<dbReference type="SMART" id="SM00052">
    <property type="entry name" value="EAL"/>
    <property type="match status" value="1"/>
</dbReference>
<feature type="domain" description="EAL" evidence="2">
    <location>
        <begin position="346"/>
        <end position="599"/>
    </location>
</feature>
<dbReference type="RefSeq" id="WP_084115554.1">
    <property type="nucleotide sequence ID" value="NZ_FWXH01000005.1"/>
</dbReference>
<dbReference type="SMART" id="SM00267">
    <property type="entry name" value="GGDEF"/>
    <property type="match status" value="1"/>
</dbReference>
<feature type="domain" description="GGDEF" evidence="3">
    <location>
        <begin position="210"/>
        <end position="341"/>
    </location>
</feature>
<dbReference type="NCBIfam" id="TIGR00254">
    <property type="entry name" value="GGDEF"/>
    <property type="match status" value="1"/>
</dbReference>
<dbReference type="PANTHER" id="PTHR33121:SF70">
    <property type="entry name" value="SIGNALING PROTEIN YKOW"/>
    <property type="match status" value="1"/>
</dbReference>
<keyword evidence="1" id="KW-0812">Transmembrane</keyword>
<proteinExistence type="predicted"/>
<dbReference type="AlphaFoldDB" id="A0A1W1XJ23"/>
<dbReference type="SUPFAM" id="SSF141868">
    <property type="entry name" value="EAL domain-like"/>
    <property type="match status" value="1"/>
</dbReference>
<feature type="transmembrane region" description="Helical" evidence="1">
    <location>
        <begin position="151"/>
        <end position="170"/>
    </location>
</feature>
<dbReference type="CDD" id="cd01948">
    <property type="entry name" value="EAL"/>
    <property type="match status" value="1"/>
</dbReference>
<dbReference type="EMBL" id="FWXH01000005">
    <property type="protein sequence ID" value="SMC23508.1"/>
    <property type="molecule type" value="Genomic_DNA"/>
</dbReference>
<dbReference type="SUPFAM" id="SSF55073">
    <property type="entry name" value="Nucleotide cyclase"/>
    <property type="match status" value="1"/>
</dbReference>
<keyword evidence="5" id="KW-1185">Reference proteome</keyword>
<dbReference type="Gene3D" id="3.30.70.270">
    <property type="match status" value="1"/>
</dbReference>
<keyword evidence="1" id="KW-1133">Transmembrane helix</keyword>
<feature type="transmembrane region" description="Helical" evidence="1">
    <location>
        <begin position="103"/>
        <end position="120"/>
    </location>
</feature>
<evidence type="ECO:0000313" key="4">
    <source>
        <dbReference type="EMBL" id="SMC23508.1"/>
    </source>
</evidence>
<protein>
    <submittedName>
        <fullName evidence="4">Diguanylate cyclase (GGDEF) domain-containing protein</fullName>
    </submittedName>
</protein>
<evidence type="ECO:0000259" key="2">
    <source>
        <dbReference type="PROSITE" id="PS50883"/>
    </source>
</evidence>
<dbReference type="InterPro" id="IPR001633">
    <property type="entry name" value="EAL_dom"/>
</dbReference>
<organism evidence="4 5">
    <name type="scientific">Clostridium acidisoli DSM 12555</name>
    <dbReference type="NCBI Taxonomy" id="1121291"/>
    <lineage>
        <taxon>Bacteria</taxon>
        <taxon>Bacillati</taxon>
        <taxon>Bacillota</taxon>
        <taxon>Clostridia</taxon>
        <taxon>Eubacteriales</taxon>
        <taxon>Clostridiaceae</taxon>
        <taxon>Clostridium</taxon>
    </lineage>
</organism>
<evidence type="ECO:0000259" key="3">
    <source>
        <dbReference type="PROSITE" id="PS50887"/>
    </source>
</evidence>
<dbReference type="CDD" id="cd01949">
    <property type="entry name" value="GGDEF"/>
    <property type="match status" value="1"/>
</dbReference>
<dbReference type="Pfam" id="PF00563">
    <property type="entry name" value="EAL"/>
    <property type="match status" value="1"/>
</dbReference>
<feature type="transmembrane region" description="Helical" evidence="1">
    <location>
        <begin position="53"/>
        <end position="69"/>
    </location>
</feature>
<dbReference type="InterPro" id="IPR035919">
    <property type="entry name" value="EAL_sf"/>
</dbReference>
<dbReference type="InterPro" id="IPR000160">
    <property type="entry name" value="GGDEF_dom"/>
</dbReference>
<dbReference type="Gene3D" id="3.20.20.450">
    <property type="entry name" value="EAL domain"/>
    <property type="match status" value="1"/>
</dbReference>
<reference evidence="4 5" key="1">
    <citation type="submission" date="2017-04" db="EMBL/GenBank/DDBJ databases">
        <authorList>
            <person name="Afonso C.L."/>
            <person name="Miller P.J."/>
            <person name="Scott M.A."/>
            <person name="Spackman E."/>
            <person name="Goraichik I."/>
            <person name="Dimitrov K.M."/>
            <person name="Suarez D.L."/>
            <person name="Swayne D.E."/>
        </authorList>
    </citation>
    <scope>NUCLEOTIDE SEQUENCE [LARGE SCALE GENOMIC DNA]</scope>
    <source>
        <strain evidence="4 5">DSM 12555</strain>
    </source>
</reference>
<evidence type="ECO:0000256" key="1">
    <source>
        <dbReference type="SAM" id="Phobius"/>
    </source>
</evidence>
<feature type="transmembrane region" description="Helical" evidence="1">
    <location>
        <begin position="21"/>
        <end position="41"/>
    </location>
</feature>
<gene>
    <name evidence="4" type="ORF">SAMN02745134_01942</name>
</gene>
<sequence>MHNKNKMLIEIKEKRTKFSTIILRINILIGMFVVFMCNYYIENIYNKSPEIWYPNIICIILLAELLFSFHKKFNEYLDDVVNVMLFTVSIWLIYINIALKYNIIVYILFIAGFFIMIQIINKKSMLYIYYFTIVPLNIGSCYVYNGMNNIFYTDVIVFLLLGQITFFLVYERIDINNKYEEALYIDNVTGVLNRNAINRVLEQMAIKNKCEFSIIYMDINNFKEIKDTFGQVVSDNVLKKLADDFVKLISDKCIFSRAGENSFIIVFPKISDVGHLKEIYNEVVKKIEFKLPQFDYKFSVSAGIAVFPKDANDAIDIILNAEKTRRRAKLLKGNQILAYENIDVCMEKYDNEIIHAISKDSKESIVNFYQPVFSKRGKFMKFEALSRLKLSSAEIVFPDKFITLAEERGLIDIIDYCVAEQTFKFINRCEKELKNVPHIAINASAISFNYKYIKKLIELKEKYEVEASHITIEVTESVLIKNFEYANQLVDKLKEEGFLIALDDFGSGYSSLSYIKNIKFNILKLDKSLVDNLEDRNVKIVKAVVNLAKSLGMKTIIEGIEEQCQVDMLQNVDNDYYQGYLYSKPISEERAFQMIKINIAEAKGRDDNNE</sequence>
<feature type="transmembrane region" description="Helical" evidence="1">
    <location>
        <begin position="127"/>
        <end position="145"/>
    </location>
</feature>
<evidence type="ECO:0000313" key="5">
    <source>
        <dbReference type="Proteomes" id="UP000192468"/>
    </source>
</evidence>
<dbReference type="PROSITE" id="PS50887">
    <property type="entry name" value="GGDEF"/>
    <property type="match status" value="1"/>
</dbReference>
<dbReference type="PROSITE" id="PS50883">
    <property type="entry name" value="EAL"/>
    <property type="match status" value="1"/>
</dbReference>
<dbReference type="PANTHER" id="PTHR33121">
    <property type="entry name" value="CYCLIC DI-GMP PHOSPHODIESTERASE PDEF"/>
    <property type="match status" value="1"/>
</dbReference>
<name>A0A1W1XJ23_9CLOT</name>
<dbReference type="InterPro" id="IPR050706">
    <property type="entry name" value="Cyclic-di-GMP_PDE-like"/>
</dbReference>
<keyword evidence="1" id="KW-0472">Membrane</keyword>
<dbReference type="Pfam" id="PF00990">
    <property type="entry name" value="GGDEF"/>
    <property type="match status" value="1"/>
</dbReference>
<dbReference type="InterPro" id="IPR029787">
    <property type="entry name" value="Nucleotide_cyclase"/>
</dbReference>
<dbReference type="InterPro" id="IPR043128">
    <property type="entry name" value="Rev_trsase/Diguanyl_cyclase"/>
</dbReference>
<dbReference type="Proteomes" id="UP000192468">
    <property type="component" value="Unassembled WGS sequence"/>
</dbReference>
<dbReference type="STRING" id="1121291.SAMN02745134_01942"/>
<dbReference type="OrthoDB" id="9813903at2"/>
<feature type="transmembrane region" description="Helical" evidence="1">
    <location>
        <begin position="76"/>
        <end position="97"/>
    </location>
</feature>